<comment type="caution">
    <text evidence="1">The sequence shown here is derived from an EMBL/GenBank/DDBJ whole genome shotgun (WGS) entry which is preliminary data.</text>
</comment>
<sequence length="716" mass="81941">MGDVKQLWKEIMEPSEEFTPVPFWFFNDEPDETKIRLQLEDFVEKGVNAFVLHPRIGIPETIPYLSPAYFETVRFIVKTASEIGMKVVLYDEGMYPSGSAHGMVAEENPEYASKGITLAEEPGDQEILARMPDGKYLIYGFTGGTIRGIHFGEDDGENGAPKSADILNPEAVQTFIRLTHERYYRELKEYFGTTIIGFFTDEPCALGRNASAYREWAKGMEKEIVLEGGKLIELEVLFEGLENKTTRIYRKLVKLHLRETFYKPLSDWCQDHGIAFMGHPAESDDIEEELYFHVPGQDLILRRVVPMTGGLSGKDSVQAKLAADIARLLGCRRNMNECFGVCGRGQIPWHFTGEDMKWYIDWLGIRGVNLFVPHAFYYSVMGKRKEERPPDVGPNNIWWPHYRHFSDYIKRISWLMTDGEDCASVAVLCDNNLVPAEEVAVLYENQIGFHYLPVSMVKGGREEDGTFRIGDCRYEIILNVLGKSYESQQELRNIRMVYSAAEILKLVKLEEYKTFRTVTLSSDARSLRAVRRMKGDQELIFLSNEGKNLVQTRLLAVNMENPVWIDLWEGKVYGCSYTLDSENKKWIDVTINPCETALILSDSEGVLTDVMSRRTKIEDWTERFELRTQEGNRRIYGCTVERDESLAVPDSFRVSGEEMAECWCNGELTGVSFWNPHTFHIGTKLKEGRNDIEVIMTGNASNIYTDHNVFFGLSVE</sequence>
<dbReference type="InterPro" id="IPR053161">
    <property type="entry name" value="Ulvan_degrading_GH"/>
</dbReference>
<dbReference type="Proteomes" id="UP000248057">
    <property type="component" value="Unassembled WGS sequence"/>
</dbReference>
<keyword evidence="2" id="KW-1185">Reference proteome</keyword>
<dbReference type="RefSeq" id="WP_110323811.1">
    <property type="nucleotide sequence ID" value="NZ_QJKD01000008.1"/>
</dbReference>
<proteinExistence type="predicted"/>
<gene>
    <name evidence="1" type="ORF">DFR60_10879</name>
</gene>
<dbReference type="PANTHER" id="PTHR36848:SF2">
    <property type="entry name" value="SECRETED PROTEIN"/>
    <property type="match status" value="1"/>
</dbReference>
<evidence type="ECO:0008006" key="3">
    <source>
        <dbReference type="Google" id="ProtNLM"/>
    </source>
</evidence>
<dbReference type="EMBL" id="QJKD01000008">
    <property type="protein sequence ID" value="PXX51994.1"/>
    <property type="molecule type" value="Genomic_DNA"/>
</dbReference>
<dbReference type="GeneID" id="86062483"/>
<protein>
    <recommendedName>
        <fullName evidence="3">Alpha-L-rhamnosidase-like protein</fullName>
    </recommendedName>
</protein>
<evidence type="ECO:0000313" key="1">
    <source>
        <dbReference type="EMBL" id="PXX51994.1"/>
    </source>
</evidence>
<dbReference type="PANTHER" id="PTHR36848">
    <property type="entry name" value="DNA-BINDING PROTEIN (PUTATIVE SECRETED PROTEIN)-RELATED"/>
    <property type="match status" value="1"/>
</dbReference>
<reference evidence="1 2" key="1">
    <citation type="submission" date="2018-05" db="EMBL/GenBank/DDBJ databases">
        <title>Genomic Encyclopedia of Type Strains, Phase IV (KMG-IV): sequencing the most valuable type-strain genomes for metagenomic binning, comparative biology and taxonomic classification.</title>
        <authorList>
            <person name="Goeker M."/>
        </authorList>
    </citation>
    <scope>NUCLEOTIDE SEQUENCE [LARGE SCALE GENOMIC DNA]</scope>
    <source>
        <strain evidence="1 2">DSM 24995</strain>
    </source>
</reference>
<dbReference type="AlphaFoldDB" id="A0A2V3Y1Z7"/>
<evidence type="ECO:0000313" key="2">
    <source>
        <dbReference type="Proteomes" id="UP000248057"/>
    </source>
</evidence>
<organism evidence="1 2">
    <name type="scientific">Hungatella effluvii</name>
    <dbReference type="NCBI Taxonomy" id="1096246"/>
    <lineage>
        <taxon>Bacteria</taxon>
        <taxon>Bacillati</taxon>
        <taxon>Bacillota</taxon>
        <taxon>Clostridia</taxon>
        <taxon>Lachnospirales</taxon>
        <taxon>Lachnospiraceae</taxon>
        <taxon>Hungatella</taxon>
    </lineage>
</organism>
<name>A0A2V3Y1Z7_9FIRM</name>
<accession>A0A2V3Y1Z7</accession>